<dbReference type="RefSeq" id="WP_006625651.1">
    <property type="nucleotide sequence ID" value="NZ_JBBWYZ010000008.1"/>
</dbReference>
<dbReference type="SUPFAM" id="SSF88723">
    <property type="entry name" value="PIN domain-like"/>
    <property type="match status" value="1"/>
</dbReference>
<protein>
    <submittedName>
        <fullName evidence="2">PIN domain-containing protein</fullName>
    </submittedName>
</protein>
<gene>
    <name evidence="2" type="ORF">AAEJ74_10160</name>
</gene>
<evidence type="ECO:0000313" key="3">
    <source>
        <dbReference type="Proteomes" id="UP001387447"/>
    </source>
</evidence>
<dbReference type="InterPro" id="IPR002716">
    <property type="entry name" value="PIN_dom"/>
</dbReference>
<dbReference type="Pfam" id="PF01850">
    <property type="entry name" value="PIN"/>
    <property type="match status" value="1"/>
</dbReference>
<name>A0ABU9EL76_LIMFS</name>
<dbReference type="InterPro" id="IPR029060">
    <property type="entry name" value="PIN-like_dom_sf"/>
</dbReference>
<comment type="caution">
    <text evidence="2">The sequence shown here is derived from an EMBL/GenBank/DDBJ whole genome shotgun (WGS) entry which is preliminary data.</text>
</comment>
<sequence>MYQLRARYNLQLPDSLQIATALDAGCEAFLTNDLQLRRITELKIIVISQLEV</sequence>
<evidence type="ECO:0000259" key="1">
    <source>
        <dbReference type="Pfam" id="PF01850"/>
    </source>
</evidence>
<dbReference type="EMBL" id="JBBWYZ010000008">
    <property type="protein sequence ID" value="MEK9512038.1"/>
    <property type="molecule type" value="Genomic_DNA"/>
</dbReference>
<proteinExistence type="predicted"/>
<organism evidence="2 3">
    <name type="scientific">Limnospira fusiformis PMC 851.14</name>
    <dbReference type="NCBI Taxonomy" id="2219512"/>
    <lineage>
        <taxon>Bacteria</taxon>
        <taxon>Bacillati</taxon>
        <taxon>Cyanobacteriota</taxon>
        <taxon>Cyanophyceae</taxon>
        <taxon>Oscillatoriophycideae</taxon>
        <taxon>Oscillatoriales</taxon>
        <taxon>Sirenicapillariaceae</taxon>
        <taxon>Limnospira</taxon>
    </lineage>
</organism>
<evidence type="ECO:0000313" key="2">
    <source>
        <dbReference type="EMBL" id="MEK9512038.1"/>
    </source>
</evidence>
<feature type="domain" description="PIN" evidence="1">
    <location>
        <begin position="2"/>
        <end position="41"/>
    </location>
</feature>
<dbReference type="Proteomes" id="UP001387447">
    <property type="component" value="Unassembled WGS sequence"/>
</dbReference>
<reference evidence="2 3" key="1">
    <citation type="journal article" date="2024" name="Front. Microbiol.">
        <title>Transcriptomic insights into the dominance of two phototrophs throughout the water column of a tropical hypersaline-alkaline crater lake (Dziani Dzaha, Mayotte).</title>
        <authorList>
            <person name="Duperron S."/>
            <person name="Halary S."/>
            <person name="Bouly J.-P."/>
            <person name="Roussel T."/>
            <person name="Hugoni M."/>
            <person name="Bruto M."/>
            <person name="Oger P."/>
            <person name="Duval C."/>
            <person name="Woo A."/>
            <person name="Jezequiel D."/>
            <person name="Ader M."/>
            <person name="Leboulanger C."/>
            <person name="Agogue H."/>
            <person name="Grossi V."/>
            <person name="Trousselier M."/>
            <person name="Bernard C."/>
        </authorList>
    </citation>
    <scope>NUCLEOTIDE SEQUENCE [LARGE SCALE GENOMIC DNA]</scope>
    <source>
        <strain evidence="2 3">PMC 851.14</strain>
    </source>
</reference>
<keyword evidence="3" id="KW-1185">Reference proteome</keyword>
<accession>A0ABU9EL76</accession>